<dbReference type="Gene3D" id="3.30.460.10">
    <property type="entry name" value="Beta Polymerase, domain 2"/>
    <property type="match status" value="1"/>
</dbReference>
<dbReference type="SUPFAM" id="SSF81301">
    <property type="entry name" value="Nucleotidyltransferase"/>
    <property type="match status" value="1"/>
</dbReference>
<feature type="domain" description="Polymerase nucleotidyl transferase" evidence="1">
    <location>
        <begin position="18"/>
        <end position="80"/>
    </location>
</feature>
<dbReference type="Proteomes" id="UP000886689">
    <property type="component" value="Unassembled WGS sequence"/>
</dbReference>
<proteinExistence type="predicted"/>
<comment type="caution">
    <text evidence="2">The sequence shown here is derived from an EMBL/GenBank/DDBJ whole genome shotgun (WGS) entry which is preliminary data.</text>
</comment>
<dbReference type="AlphaFoldDB" id="A0A9D7K2Q1"/>
<reference evidence="2" key="1">
    <citation type="submission" date="2020-10" db="EMBL/GenBank/DDBJ databases">
        <title>Connecting structure to function with the recovery of over 1000 high-quality activated sludge metagenome-assembled genomes encoding full-length rRNA genes using long-read sequencing.</title>
        <authorList>
            <person name="Singleton C.M."/>
            <person name="Petriglieri F."/>
            <person name="Kristensen J.M."/>
            <person name="Kirkegaard R.H."/>
            <person name="Michaelsen T.Y."/>
            <person name="Andersen M.H."/>
            <person name="Karst S.M."/>
            <person name="Dueholm M.S."/>
            <person name="Nielsen P.H."/>
            <person name="Albertsen M."/>
        </authorList>
    </citation>
    <scope>NUCLEOTIDE SEQUENCE</scope>
    <source>
        <strain evidence="2">Hirt_18-Q3-R61-65_BATAC.395</strain>
    </source>
</reference>
<sequence>MRLSPDERKVILAAAHRHFGEAAEVWLFGSRVRNNTRGGDIDLLVELPAPVSSPLALSLAFEADIQSELDDPKVDVLVHAAGEDASPIYRLARETGVRL</sequence>
<dbReference type="EMBL" id="JADJUC010000012">
    <property type="protein sequence ID" value="MBK8524686.1"/>
    <property type="molecule type" value="Genomic_DNA"/>
</dbReference>
<evidence type="ECO:0000313" key="2">
    <source>
        <dbReference type="EMBL" id="MBK8524686.1"/>
    </source>
</evidence>
<organism evidence="2 3">
    <name type="scientific">Candidatus Proximibacter danicus</name>
    <dbReference type="NCBI Taxonomy" id="2954365"/>
    <lineage>
        <taxon>Bacteria</taxon>
        <taxon>Pseudomonadati</taxon>
        <taxon>Pseudomonadota</taxon>
        <taxon>Betaproteobacteria</taxon>
        <taxon>Candidatus Proximibacter</taxon>
    </lineage>
</organism>
<evidence type="ECO:0000313" key="3">
    <source>
        <dbReference type="Proteomes" id="UP000886689"/>
    </source>
</evidence>
<name>A0A9D7K2Q1_9PROT</name>
<dbReference type="InterPro" id="IPR043519">
    <property type="entry name" value="NT_sf"/>
</dbReference>
<dbReference type="CDD" id="cd05403">
    <property type="entry name" value="NT_KNTase_like"/>
    <property type="match status" value="1"/>
</dbReference>
<accession>A0A9D7K2Q1</accession>
<dbReference type="Pfam" id="PF01909">
    <property type="entry name" value="NTP_transf_2"/>
    <property type="match status" value="1"/>
</dbReference>
<protein>
    <submittedName>
        <fullName evidence="2">Nucleotidyltransferase domain-containing protein</fullName>
    </submittedName>
</protein>
<dbReference type="GO" id="GO:0016779">
    <property type="term" value="F:nucleotidyltransferase activity"/>
    <property type="evidence" value="ECO:0007669"/>
    <property type="project" value="InterPro"/>
</dbReference>
<evidence type="ECO:0000259" key="1">
    <source>
        <dbReference type="Pfam" id="PF01909"/>
    </source>
</evidence>
<dbReference type="InterPro" id="IPR002934">
    <property type="entry name" value="Polymerase_NTP_transf_dom"/>
</dbReference>
<gene>
    <name evidence="2" type="ORF">IPL58_11655</name>
</gene>